<keyword evidence="4" id="KW-1185">Reference proteome</keyword>
<dbReference type="OrthoDB" id="288987at2759"/>
<dbReference type="InterPro" id="IPR012462">
    <property type="entry name" value="UFSP1/2_DUB_cat"/>
</dbReference>
<dbReference type="Gene3D" id="3.90.70.130">
    <property type="match status" value="1"/>
</dbReference>
<dbReference type="STRING" id="112498.A0A2D3VGF6"/>
<keyword evidence="1" id="KW-0378">Hydrolase</keyword>
<dbReference type="RefSeq" id="XP_023627858.1">
    <property type="nucleotide sequence ID" value="XM_023772090.1"/>
</dbReference>
<name>A0A2D3VGF6_9PEZI</name>
<protein>
    <recommendedName>
        <fullName evidence="2">UFSP1/2/DUB catalytic domain-containing protein</fullName>
    </recommendedName>
</protein>
<organism evidence="3 4">
    <name type="scientific">Ramularia collo-cygni</name>
    <dbReference type="NCBI Taxonomy" id="112498"/>
    <lineage>
        <taxon>Eukaryota</taxon>
        <taxon>Fungi</taxon>
        <taxon>Dikarya</taxon>
        <taxon>Ascomycota</taxon>
        <taxon>Pezizomycotina</taxon>
        <taxon>Dothideomycetes</taxon>
        <taxon>Dothideomycetidae</taxon>
        <taxon>Mycosphaerellales</taxon>
        <taxon>Mycosphaerellaceae</taxon>
        <taxon>Ramularia</taxon>
    </lineage>
</organism>
<dbReference type="EMBL" id="FJUY01000010">
    <property type="protein sequence ID" value="CZT20969.1"/>
    <property type="molecule type" value="Genomic_DNA"/>
</dbReference>
<evidence type="ECO:0000256" key="1">
    <source>
        <dbReference type="ARBA" id="ARBA00022801"/>
    </source>
</evidence>
<evidence type="ECO:0000259" key="2">
    <source>
        <dbReference type="Pfam" id="PF07910"/>
    </source>
</evidence>
<dbReference type="AlphaFoldDB" id="A0A2D3VGF6"/>
<evidence type="ECO:0000313" key="3">
    <source>
        <dbReference type="EMBL" id="CZT20969.1"/>
    </source>
</evidence>
<accession>A0A2D3VGF6</accession>
<dbReference type="GeneID" id="35601955"/>
<dbReference type="Proteomes" id="UP000225277">
    <property type="component" value="Unassembled WGS sequence"/>
</dbReference>
<gene>
    <name evidence="3" type="ORF">RCC_06830</name>
</gene>
<proteinExistence type="predicted"/>
<evidence type="ECO:0000313" key="4">
    <source>
        <dbReference type="Proteomes" id="UP000225277"/>
    </source>
</evidence>
<reference evidence="3 4" key="1">
    <citation type="submission" date="2016-03" db="EMBL/GenBank/DDBJ databases">
        <authorList>
            <person name="Ploux O."/>
        </authorList>
    </citation>
    <scope>NUCLEOTIDE SEQUENCE [LARGE SCALE GENOMIC DNA]</scope>
    <source>
        <strain evidence="3 4">URUG2</strain>
    </source>
</reference>
<dbReference type="GO" id="GO:0016787">
    <property type="term" value="F:hydrolase activity"/>
    <property type="evidence" value="ECO:0007669"/>
    <property type="project" value="UniProtKB-KW"/>
</dbReference>
<sequence>MMRFDCFVWARSLKPSRDTSSCMQIRKANIVESMKGSSDNVARLGICELGLHAFETDMPAEILEIISKEDDSNNSHDVIPSLAQLLRHSRNLEVAYLCTPEAIQVSRIPKEGGHFCGYRNIQMLWSGLPKEAKEKLALSKPSIPDIQAMIEKAWDAGINAHGRVQTGGVKGTRKHIGTSEAEAILLNNSIPCTGKTFSGSAAWSQLLDYVEAYFASSHLSTEDEIKQISLPPIFLQRPHHSITIVGFERTKSGKRRLLTFDPAWRPPKQMTRPQPSKPHSKWDIYWTMERYRKGKRYLKRYKAFETLVIDKIEPNHHVN</sequence>
<dbReference type="Pfam" id="PF07910">
    <property type="entry name" value="Peptidase_C78"/>
    <property type="match status" value="1"/>
</dbReference>
<feature type="domain" description="UFSP1/2/DUB catalytic" evidence="2">
    <location>
        <begin position="97"/>
        <end position="305"/>
    </location>
</feature>